<keyword evidence="2" id="KW-0863">Zinc-finger</keyword>
<proteinExistence type="predicted"/>
<comment type="caution">
    <text evidence="6">The sequence shown here is derived from an EMBL/GenBank/DDBJ whole genome shotgun (WGS) entry which is preliminary data.</text>
</comment>
<evidence type="ECO:0000256" key="4">
    <source>
        <dbReference type="PROSITE-ProRule" id="PRU00510"/>
    </source>
</evidence>
<keyword evidence="3" id="KW-0862">Zinc</keyword>
<reference evidence="6 7" key="1">
    <citation type="journal article" date="2016" name="Nat. Commun.">
        <title>Thousands of microbial genomes shed light on interconnected biogeochemical processes in an aquifer system.</title>
        <authorList>
            <person name="Anantharaman K."/>
            <person name="Brown C.T."/>
            <person name="Hug L.A."/>
            <person name="Sharon I."/>
            <person name="Castelle C.J."/>
            <person name="Probst A.J."/>
            <person name="Thomas B.C."/>
            <person name="Singh A."/>
            <person name="Wilkins M.J."/>
            <person name="Karaoz U."/>
            <person name="Brodie E.L."/>
            <person name="Williams K.H."/>
            <person name="Hubbard S.S."/>
            <person name="Banfield J.F."/>
        </authorList>
    </citation>
    <scope>NUCLEOTIDE SEQUENCE [LARGE SCALE GENOMIC DNA]</scope>
</reference>
<dbReference type="InterPro" id="IPR000962">
    <property type="entry name" value="Znf_DskA_TraR"/>
</dbReference>
<evidence type="ECO:0000313" key="6">
    <source>
        <dbReference type="EMBL" id="OGY17724.1"/>
    </source>
</evidence>
<sequence>MKTVVKSKFSFPLQVLQPIRDYLVNQQAKLLKRKKQLTAEDPFSDVSRVDDNAALDADAAEISGHDRVSALKWEVDKALVRVRKTLTRVNLGKYGLCAKCGEMIDTDRLAVDPTVELCVTCGQDSR</sequence>
<dbReference type="SUPFAM" id="SSF57716">
    <property type="entry name" value="Glucocorticoid receptor-like (DNA-binding domain)"/>
    <property type="match status" value="1"/>
</dbReference>
<dbReference type="PANTHER" id="PTHR33823:SF4">
    <property type="entry name" value="GENERAL STRESS PROTEIN 16O"/>
    <property type="match status" value="1"/>
</dbReference>
<dbReference type="PROSITE" id="PS51128">
    <property type="entry name" value="ZF_DKSA_2"/>
    <property type="match status" value="1"/>
</dbReference>
<dbReference type="EMBL" id="MHCH01000015">
    <property type="protein sequence ID" value="OGY17724.1"/>
    <property type="molecule type" value="Genomic_DNA"/>
</dbReference>
<evidence type="ECO:0000256" key="1">
    <source>
        <dbReference type="ARBA" id="ARBA00022723"/>
    </source>
</evidence>
<gene>
    <name evidence="6" type="ORF">A2784_01180</name>
</gene>
<feature type="domain" description="Zinc finger DksA/TraR C4-type" evidence="5">
    <location>
        <begin position="92"/>
        <end position="124"/>
    </location>
</feature>
<evidence type="ECO:0000256" key="2">
    <source>
        <dbReference type="ARBA" id="ARBA00022771"/>
    </source>
</evidence>
<name>A0A1G1VQX9_9BACT</name>
<dbReference type="GO" id="GO:0008270">
    <property type="term" value="F:zinc ion binding"/>
    <property type="evidence" value="ECO:0007669"/>
    <property type="project" value="UniProtKB-KW"/>
</dbReference>
<keyword evidence="1" id="KW-0479">Metal-binding</keyword>
<organism evidence="6 7">
    <name type="scientific">Candidatus Chisholmbacteria bacterium RIFCSPHIGHO2_01_FULL_48_12</name>
    <dbReference type="NCBI Taxonomy" id="1797589"/>
    <lineage>
        <taxon>Bacteria</taxon>
        <taxon>Candidatus Chisholmiibacteriota</taxon>
    </lineage>
</organism>
<accession>A0A1G1VQX9</accession>
<evidence type="ECO:0000313" key="7">
    <source>
        <dbReference type="Proteomes" id="UP000177324"/>
    </source>
</evidence>
<evidence type="ECO:0000259" key="5">
    <source>
        <dbReference type="Pfam" id="PF01258"/>
    </source>
</evidence>
<dbReference type="Pfam" id="PF01258">
    <property type="entry name" value="zf-dskA_traR"/>
    <property type="match status" value="1"/>
</dbReference>
<dbReference type="PANTHER" id="PTHR33823">
    <property type="entry name" value="RNA POLYMERASE-BINDING TRANSCRIPTION FACTOR DKSA-RELATED"/>
    <property type="match status" value="1"/>
</dbReference>
<protein>
    <recommendedName>
        <fullName evidence="5">Zinc finger DksA/TraR C4-type domain-containing protein</fullName>
    </recommendedName>
</protein>
<dbReference type="Gene3D" id="1.20.120.910">
    <property type="entry name" value="DksA, coiled-coil domain"/>
    <property type="match status" value="1"/>
</dbReference>
<dbReference type="STRING" id="1797589.A2784_01180"/>
<dbReference type="AlphaFoldDB" id="A0A1G1VQX9"/>
<feature type="zinc finger region" description="dksA C4-type" evidence="4">
    <location>
        <begin position="97"/>
        <end position="121"/>
    </location>
</feature>
<evidence type="ECO:0000256" key="3">
    <source>
        <dbReference type="ARBA" id="ARBA00022833"/>
    </source>
</evidence>
<dbReference type="Proteomes" id="UP000177324">
    <property type="component" value="Unassembled WGS sequence"/>
</dbReference>